<evidence type="ECO:0000256" key="8">
    <source>
        <dbReference type="ARBA" id="ARBA00023012"/>
    </source>
</evidence>
<dbReference type="SUPFAM" id="SSF55785">
    <property type="entry name" value="PYP-like sensor domain (PAS domain)"/>
    <property type="match status" value="1"/>
</dbReference>
<organism evidence="12 13">
    <name type="scientific">Oligosphaera ethanolica</name>
    <dbReference type="NCBI Taxonomy" id="760260"/>
    <lineage>
        <taxon>Bacteria</taxon>
        <taxon>Pseudomonadati</taxon>
        <taxon>Lentisphaerota</taxon>
        <taxon>Oligosphaeria</taxon>
        <taxon>Oligosphaerales</taxon>
        <taxon>Oligosphaeraceae</taxon>
        <taxon>Oligosphaera</taxon>
    </lineage>
</organism>
<dbReference type="InterPro" id="IPR005467">
    <property type="entry name" value="His_kinase_dom"/>
</dbReference>
<dbReference type="SUPFAM" id="SSF55874">
    <property type="entry name" value="ATPase domain of HSP90 chaperone/DNA topoisomerase II/histidine kinase"/>
    <property type="match status" value="1"/>
</dbReference>
<feature type="domain" description="PAS" evidence="11">
    <location>
        <begin position="43"/>
        <end position="85"/>
    </location>
</feature>
<gene>
    <name evidence="12" type="ORF">J3R75_001125</name>
</gene>
<accession>A0AAE4ANL1</accession>
<sequence length="414" mass="46224">MSNPQPAFAMDHKSKNFYDRLVERMDRLDPSSLQTYLLRLINEKGFFEGIFNTIREGIIVIDNKLKIRFVNSACETLLGIGPSDVDQYIGRFIKHLDWDEMLSADPNAWGNFSRREMEVFYPEHRFLTFYIMPVAERPDMAKSGLPLATLIFHDVTDVCLANEKHVETQKVKAITQLAAGVAHELGNPLNSLGIHLQLLQRALSKNSSTAPELASAAEHLAIASQEVRRLDGIVKNFLNAVRPVPPQLRPLDLHQLLATAIGFMRQEIEDKNIQVDISFPDSIPSLLGDRDQLTQAFFNIVKNAIQAMPDGGQLHIACSVNDLYVNLKFVDSGRGISEQELSRILEPYYSTKNSGTGLGLIIVDRIVRAHGGELAIESQSGRGAAFTISLPRQARVTRQLQQSPPPQPEDNPQP</sequence>
<dbReference type="InterPro" id="IPR003661">
    <property type="entry name" value="HisK_dim/P_dom"/>
</dbReference>
<evidence type="ECO:0000256" key="7">
    <source>
        <dbReference type="ARBA" id="ARBA00022840"/>
    </source>
</evidence>
<keyword evidence="4" id="KW-0808">Transferase</keyword>
<evidence type="ECO:0000256" key="6">
    <source>
        <dbReference type="ARBA" id="ARBA00022777"/>
    </source>
</evidence>
<dbReference type="PRINTS" id="PR00344">
    <property type="entry name" value="BCTRLSENSOR"/>
</dbReference>
<dbReference type="PANTHER" id="PTHR43065">
    <property type="entry name" value="SENSOR HISTIDINE KINASE"/>
    <property type="match status" value="1"/>
</dbReference>
<evidence type="ECO:0000259" key="10">
    <source>
        <dbReference type="PROSITE" id="PS50109"/>
    </source>
</evidence>
<dbReference type="PANTHER" id="PTHR43065:SF10">
    <property type="entry name" value="PEROXIDE STRESS-ACTIVATED HISTIDINE KINASE MAK3"/>
    <property type="match status" value="1"/>
</dbReference>
<evidence type="ECO:0000256" key="5">
    <source>
        <dbReference type="ARBA" id="ARBA00022741"/>
    </source>
</evidence>
<reference evidence="12" key="1">
    <citation type="submission" date="2023-07" db="EMBL/GenBank/DDBJ databases">
        <title>Genomic Encyclopedia of Type Strains, Phase IV (KMG-IV): sequencing the most valuable type-strain genomes for metagenomic binning, comparative biology and taxonomic classification.</title>
        <authorList>
            <person name="Goeker M."/>
        </authorList>
    </citation>
    <scope>NUCLEOTIDE SEQUENCE</scope>
    <source>
        <strain evidence="12">DSM 24202</strain>
    </source>
</reference>
<name>A0AAE4ANL1_9BACT</name>
<feature type="compositionally biased region" description="Pro residues" evidence="9">
    <location>
        <begin position="403"/>
        <end position="414"/>
    </location>
</feature>
<dbReference type="PROSITE" id="PS50112">
    <property type="entry name" value="PAS"/>
    <property type="match status" value="1"/>
</dbReference>
<keyword evidence="8" id="KW-0902">Two-component regulatory system</keyword>
<dbReference type="Gene3D" id="3.30.450.20">
    <property type="entry name" value="PAS domain"/>
    <property type="match status" value="1"/>
</dbReference>
<dbReference type="InterPro" id="IPR003594">
    <property type="entry name" value="HATPase_dom"/>
</dbReference>
<dbReference type="CDD" id="cd00082">
    <property type="entry name" value="HisKA"/>
    <property type="match status" value="1"/>
</dbReference>
<dbReference type="EC" id="2.7.13.3" evidence="2"/>
<comment type="caution">
    <text evidence="12">The sequence shown here is derived from an EMBL/GenBank/DDBJ whole genome shotgun (WGS) entry which is preliminary data.</text>
</comment>
<evidence type="ECO:0000256" key="2">
    <source>
        <dbReference type="ARBA" id="ARBA00012438"/>
    </source>
</evidence>
<evidence type="ECO:0000256" key="1">
    <source>
        <dbReference type="ARBA" id="ARBA00000085"/>
    </source>
</evidence>
<dbReference type="PROSITE" id="PS50109">
    <property type="entry name" value="HIS_KIN"/>
    <property type="match status" value="1"/>
</dbReference>
<keyword evidence="13" id="KW-1185">Reference proteome</keyword>
<dbReference type="Pfam" id="PF02518">
    <property type="entry name" value="HATPase_c"/>
    <property type="match status" value="1"/>
</dbReference>
<keyword evidence="7" id="KW-0067">ATP-binding</keyword>
<comment type="catalytic activity">
    <reaction evidence="1">
        <text>ATP + protein L-histidine = ADP + protein N-phospho-L-histidine.</text>
        <dbReference type="EC" id="2.7.13.3"/>
    </reaction>
</comment>
<evidence type="ECO:0000259" key="11">
    <source>
        <dbReference type="PROSITE" id="PS50112"/>
    </source>
</evidence>
<dbReference type="InterPro" id="IPR004358">
    <property type="entry name" value="Sig_transdc_His_kin-like_C"/>
</dbReference>
<dbReference type="InterPro" id="IPR035965">
    <property type="entry name" value="PAS-like_dom_sf"/>
</dbReference>
<dbReference type="Gene3D" id="1.10.287.130">
    <property type="match status" value="1"/>
</dbReference>
<dbReference type="Pfam" id="PF00512">
    <property type="entry name" value="HisKA"/>
    <property type="match status" value="1"/>
</dbReference>
<evidence type="ECO:0000256" key="3">
    <source>
        <dbReference type="ARBA" id="ARBA00022553"/>
    </source>
</evidence>
<dbReference type="GO" id="GO:0005524">
    <property type="term" value="F:ATP binding"/>
    <property type="evidence" value="ECO:0007669"/>
    <property type="project" value="UniProtKB-KW"/>
</dbReference>
<keyword evidence="3" id="KW-0597">Phosphoprotein</keyword>
<feature type="region of interest" description="Disordered" evidence="9">
    <location>
        <begin position="395"/>
        <end position="414"/>
    </location>
</feature>
<keyword evidence="5" id="KW-0547">Nucleotide-binding</keyword>
<dbReference type="InterPro" id="IPR036097">
    <property type="entry name" value="HisK_dim/P_sf"/>
</dbReference>
<dbReference type="SMART" id="SM00388">
    <property type="entry name" value="HisKA"/>
    <property type="match status" value="1"/>
</dbReference>
<proteinExistence type="predicted"/>
<dbReference type="RefSeq" id="WP_307260360.1">
    <property type="nucleotide sequence ID" value="NZ_JAUSVL010000001.1"/>
</dbReference>
<dbReference type="SUPFAM" id="SSF47384">
    <property type="entry name" value="Homodimeric domain of signal transducing histidine kinase"/>
    <property type="match status" value="1"/>
</dbReference>
<dbReference type="Proteomes" id="UP001238163">
    <property type="component" value="Unassembled WGS sequence"/>
</dbReference>
<dbReference type="InterPro" id="IPR000014">
    <property type="entry name" value="PAS"/>
</dbReference>
<evidence type="ECO:0000313" key="12">
    <source>
        <dbReference type="EMBL" id="MDQ0289018.1"/>
    </source>
</evidence>
<dbReference type="InterPro" id="IPR036890">
    <property type="entry name" value="HATPase_C_sf"/>
</dbReference>
<dbReference type="EMBL" id="JAUSVL010000001">
    <property type="protein sequence ID" value="MDQ0289018.1"/>
    <property type="molecule type" value="Genomic_DNA"/>
</dbReference>
<dbReference type="CDD" id="cd00130">
    <property type="entry name" value="PAS"/>
    <property type="match status" value="1"/>
</dbReference>
<feature type="domain" description="Histidine kinase" evidence="10">
    <location>
        <begin position="180"/>
        <end position="394"/>
    </location>
</feature>
<dbReference type="Pfam" id="PF13188">
    <property type="entry name" value="PAS_8"/>
    <property type="match status" value="1"/>
</dbReference>
<dbReference type="Gene3D" id="3.30.565.10">
    <property type="entry name" value="Histidine kinase-like ATPase, C-terminal domain"/>
    <property type="match status" value="1"/>
</dbReference>
<dbReference type="SMART" id="SM00387">
    <property type="entry name" value="HATPase_c"/>
    <property type="match status" value="1"/>
</dbReference>
<evidence type="ECO:0000256" key="4">
    <source>
        <dbReference type="ARBA" id="ARBA00022679"/>
    </source>
</evidence>
<dbReference type="SMART" id="SM00091">
    <property type="entry name" value="PAS"/>
    <property type="match status" value="1"/>
</dbReference>
<evidence type="ECO:0000256" key="9">
    <source>
        <dbReference type="SAM" id="MobiDB-lite"/>
    </source>
</evidence>
<dbReference type="CDD" id="cd00075">
    <property type="entry name" value="HATPase"/>
    <property type="match status" value="1"/>
</dbReference>
<keyword evidence="6 12" id="KW-0418">Kinase</keyword>
<protein>
    <recommendedName>
        <fullName evidence="2">histidine kinase</fullName>
        <ecNumber evidence="2">2.7.13.3</ecNumber>
    </recommendedName>
</protein>
<evidence type="ECO:0000313" key="13">
    <source>
        <dbReference type="Proteomes" id="UP001238163"/>
    </source>
</evidence>
<dbReference type="GO" id="GO:0000155">
    <property type="term" value="F:phosphorelay sensor kinase activity"/>
    <property type="evidence" value="ECO:0007669"/>
    <property type="project" value="InterPro"/>
</dbReference>
<dbReference type="AlphaFoldDB" id="A0AAE4ANL1"/>